<dbReference type="InterPro" id="IPR016181">
    <property type="entry name" value="Acyl_CoA_acyltransferase"/>
</dbReference>
<protein>
    <submittedName>
        <fullName evidence="4">MarR family transcriptional regulator</fullName>
    </submittedName>
</protein>
<dbReference type="AlphaFoldDB" id="A0A8I1JK59"/>
<dbReference type="CDD" id="cd04301">
    <property type="entry name" value="NAT_SF"/>
    <property type="match status" value="1"/>
</dbReference>
<gene>
    <name evidence="4" type="ORF">JEU22_12435</name>
</gene>
<dbReference type="InterPro" id="IPR050769">
    <property type="entry name" value="NAT_camello-type"/>
</dbReference>
<name>A0A8I1JK59_PSEPU</name>
<keyword evidence="1" id="KW-0808">Transferase</keyword>
<evidence type="ECO:0000259" key="3">
    <source>
        <dbReference type="PROSITE" id="PS51186"/>
    </source>
</evidence>
<dbReference type="PRINTS" id="PR00598">
    <property type="entry name" value="HTHMARR"/>
</dbReference>
<evidence type="ECO:0000259" key="2">
    <source>
        <dbReference type="PROSITE" id="PS50995"/>
    </source>
</evidence>
<comment type="caution">
    <text evidence="4">The sequence shown here is derived from an EMBL/GenBank/DDBJ whole genome shotgun (WGS) entry which is preliminary data.</text>
</comment>
<reference evidence="4" key="1">
    <citation type="submission" date="2020-12" db="EMBL/GenBank/DDBJ databases">
        <title>Enhanced detection system for hospital associated transmission using whole genome sequencing surveillance.</title>
        <authorList>
            <person name="Harrison L.H."/>
            <person name="Van Tyne D."/>
            <person name="Marsh J.W."/>
            <person name="Griffith M.P."/>
            <person name="Snyder D.J."/>
            <person name="Cooper V.S."/>
            <person name="Mustapha M."/>
        </authorList>
    </citation>
    <scope>NUCLEOTIDE SEQUENCE</scope>
    <source>
        <strain evidence="4">PSB00042</strain>
    </source>
</reference>
<dbReference type="GO" id="GO:0008080">
    <property type="term" value="F:N-acetyltransferase activity"/>
    <property type="evidence" value="ECO:0007669"/>
    <property type="project" value="InterPro"/>
</dbReference>
<dbReference type="Gene3D" id="3.40.630.30">
    <property type="match status" value="1"/>
</dbReference>
<feature type="domain" description="HTH marR-type" evidence="2">
    <location>
        <begin position="1"/>
        <end position="141"/>
    </location>
</feature>
<feature type="domain" description="N-acetyltransferase" evidence="3">
    <location>
        <begin position="163"/>
        <end position="306"/>
    </location>
</feature>
<dbReference type="GO" id="GO:0003700">
    <property type="term" value="F:DNA-binding transcription factor activity"/>
    <property type="evidence" value="ECO:0007669"/>
    <property type="project" value="InterPro"/>
</dbReference>
<dbReference type="InterPro" id="IPR000182">
    <property type="entry name" value="GNAT_dom"/>
</dbReference>
<dbReference type="PROSITE" id="PS50995">
    <property type="entry name" value="HTH_MARR_2"/>
    <property type="match status" value="1"/>
</dbReference>
<dbReference type="SUPFAM" id="SSF55729">
    <property type="entry name" value="Acyl-CoA N-acyltransferases (Nat)"/>
    <property type="match status" value="1"/>
</dbReference>
<evidence type="ECO:0000313" key="4">
    <source>
        <dbReference type="EMBL" id="MBI6884723.1"/>
    </source>
</evidence>
<dbReference type="Pfam" id="PF12802">
    <property type="entry name" value="MarR_2"/>
    <property type="match status" value="1"/>
</dbReference>
<sequence>MTATIRERADAVRRFNRFYTRQIGALQEHLLQAEFSLTEARILFELGAASAGLKSSDLCHLLGLDAGYLSRVIGGFEKKGLISKARSAIDARASQIQLTEPGRQVLASLEQAAREEVVLMLQGLPERQQEQLIQAMRQIQTQLGDGDHSYILRDPQAGDMGIVVQQQAQLYAREYGWNMEFEALVAEIVANYLREFDPSCERCWIAEKEGTVIGSVFVVKHDQTTAKLRMLYVDASARGMGIGNRLLEESIRFARLAGYKHMILWTTSVLVDARKLYQRAGFHLVEEEQVHSFGKDLVSQTWAREL</sequence>
<dbReference type="InterPro" id="IPR000835">
    <property type="entry name" value="HTH_MarR-typ"/>
</dbReference>
<dbReference type="Gene3D" id="1.10.10.10">
    <property type="entry name" value="Winged helix-like DNA-binding domain superfamily/Winged helix DNA-binding domain"/>
    <property type="match status" value="1"/>
</dbReference>
<evidence type="ECO:0000256" key="1">
    <source>
        <dbReference type="ARBA" id="ARBA00022679"/>
    </source>
</evidence>
<accession>A0A8I1JK59</accession>
<dbReference type="Pfam" id="PF00583">
    <property type="entry name" value="Acetyltransf_1"/>
    <property type="match status" value="1"/>
</dbReference>
<dbReference type="InterPro" id="IPR036388">
    <property type="entry name" value="WH-like_DNA-bd_sf"/>
</dbReference>
<dbReference type="PANTHER" id="PTHR13947">
    <property type="entry name" value="GNAT FAMILY N-ACETYLTRANSFERASE"/>
    <property type="match status" value="1"/>
</dbReference>
<evidence type="ECO:0000313" key="5">
    <source>
        <dbReference type="Proteomes" id="UP000637061"/>
    </source>
</evidence>
<dbReference type="Proteomes" id="UP000637061">
    <property type="component" value="Unassembled WGS sequence"/>
</dbReference>
<dbReference type="EMBL" id="JAEHTE010000011">
    <property type="protein sequence ID" value="MBI6884723.1"/>
    <property type="molecule type" value="Genomic_DNA"/>
</dbReference>
<dbReference type="RefSeq" id="WP_064493023.1">
    <property type="nucleotide sequence ID" value="NZ_JAEHTE010000011.1"/>
</dbReference>
<proteinExistence type="predicted"/>
<organism evidence="4 5">
    <name type="scientific">Pseudomonas putida</name>
    <name type="common">Arthrobacter siderocapsulatus</name>
    <dbReference type="NCBI Taxonomy" id="303"/>
    <lineage>
        <taxon>Bacteria</taxon>
        <taxon>Pseudomonadati</taxon>
        <taxon>Pseudomonadota</taxon>
        <taxon>Gammaproteobacteria</taxon>
        <taxon>Pseudomonadales</taxon>
        <taxon>Pseudomonadaceae</taxon>
        <taxon>Pseudomonas</taxon>
    </lineage>
</organism>
<dbReference type="SMART" id="SM00347">
    <property type="entry name" value="HTH_MARR"/>
    <property type="match status" value="1"/>
</dbReference>
<dbReference type="InterPro" id="IPR036390">
    <property type="entry name" value="WH_DNA-bd_sf"/>
</dbReference>
<dbReference type="PANTHER" id="PTHR13947:SF37">
    <property type="entry name" value="LD18367P"/>
    <property type="match status" value="1"/>
</dbReference>
<dbReference type="PROSITE" id="PS51186">
    <property type="entry name" value="GNAT"/>
    <property type="match status" value="1"/>
</dbReference>
<dbReference type="SUPFAM" id="SSF46785">
    <property type="entry name" value="Winged helix' DNA-binding domain"/>
    <property type="match status" value="1"/>
</dbReference>